<evidence type="ECO:0000313" key="17">
    <source>
        <dbReference type="EMBL" id="PWJ22493.1"/>
    </source>
</evidence>
<dbReference type="OrthoDB" id="9803760at2"/>
<evidence type="ECO:0000259" key="16">
    <source>
        <dbReference type="Pfam" id="PF00275"/>
    </source>
</evidence>
<reference evidence="18 20" key="1">
    <citation type="submission" date="2016-10" db="EMBL/GenBank/DDBJ databases">
        <authorList>
            <person name="Cai Z."/>
        </authorList>
    </citation>
    <scope>NUCLEOTIDE SEQUENCE [LARGE SCALE GENOMIC DNA]</scope>
    <source>
        <strain evidence="18 20">DSM 25227</strain>
    </source>
</reference>
<evidence type="ECO:0000256" key="9">
    <source>
        <dbReference type="ARBA" id="ARBA00023316"/>
    </source>
</evidence>
<dbReference type="GO" id="GO:0008360">
    <property type="term" value="P:regulation of cell shape"/>
    <property type="evidence" value="ECO:0007669"/>
    <property type="project" value="UniProtKB-KW"/>
</dbReference>
<dbReference type="EMBL" id="UETC01000001">
    <property type="protein sequence ID" value="SSA38771.1"/>
    <property type="molecule type" value="Genomic_DNA"/>
</dbReference>
<comment type="subcellular location">
    <subcellularLocation>
        <location evidence="1">Cytoplasm</location>
    </subcellularLocation>
</comment>
<evidence type="ECO:0000313" key="19">
    <source>
        <dbReference type="Proteomes" id="UP000245839"/>
    </source>
</evidence>
<evidence type="ECO:0000256" key="13">
    <source>
        <dbReference type="ARBA" id="ARBA00042443"/>
    </source>
</evidence>
<keyword evidence="19" id="KW-1185">Reference proteome</keyword>
<evidence type="ECO:0000313" key="18">
    <source>
        <dbReference type="EMBL" id="SSA38771.1"/>
    </source>
</evidence>
<evidence type="ECO:0000256" key="1">
    <source>
        <dbReference type="ARBA" id="ARBA00004496"/>
    </source>
</evidence>
<evidence type="ECO:0000256" key="10">
    <source>
        <dbReference type="ARBA" id="ARBA00038367"/>
    </source>
</evidence>
<dbReference type="InterPro" id="IPR013792">
    <property type="entry name" value="RNA3'P_cycl/enolpyr_Trfase_a/b"/>
</dbReference>
<keyword evidence="9" id="KW-0961">Cell wall biogenesis/degradation</keyword>
<dbReference type="SUPFAM" id="SSF55205">
    <property type="entry name" value="EPT/RTPC-like"/>
    <property type="match status" value="1"/>
</dbReference>
<evidence type="ECO:0000256" key="15">
    <source>
        <dbReference type="ARBA" id="ARBA00047527"/>
    </source>
</evidence>
<dbReference type="GO" id="GO:0005737">
    <property type="term" value="C:cytoplasm"/>
    <property type="evidence" value="ECO:0007669"/>
    <property type="project" value="UniProtKB-SubCell"/>
</dbReference>
<evidence type="ECO:0000256" key="2">
    <source>
        <dbReference type="ARBA" id="ARBA00004752"/>
    </source>
</evidence>
<dbReference type="Pfam" id="PF00275">
    <property type="entry name" value="EPSP_synthase"/>
    <property type="match status" value="1"/>
</dbReference>
<dbReference type="EMBL" id="QGDJ01000001">
    <property type="protein sequence ID" value="PWJ22493.1"/>
    <property type="molecule type" value="Genomic_DNA"/>
</dbReference>
<feature type="domain" description="Enolpyruvate transferase" evidence="16">
    <location>
        <begin position="7"/>
        <end position="418"/>
    </location>
</feature>
<comment type="similarity">
    <text evidence="10">Belongs to the EPSP synthase family. MurA subfamily.</text>
</comment>
<dbReference type="GO" id="GO:0008760">
    <property type="term" value="F:UDP-N-acetylglucosamine 1-carboxyvinyltransferase activity"/>
    <property type="evidence" value="ECO:0007669"/>
    <property type="project" value="UniProtKB-EC"/>
</dbReference>
<keyword evidence="7" id="KW-0573">Peptidoglycan synthesis</keyword>
<proteinExistence type="inferred from homology"/>
<dbReference type="PANTHER" id="PTHR43783:SF1">
    <property type="entry name" value="UDP-N-ACETYLGLUCOSAMINE 1-CARBOXYVINYLTRANSFERASE"/>
    <property type="match status" value="1"/>
</dbReference>
<keyword evidence="4" id="KW-0132">Cell division</keyword>
<keyword evidence="6" id="KW-0133">Cell shape</keyword>
<comment type="pathway">
    <text evidence="2">Cell wall biogenesis; peptidoglycan biosynthesis.</text>
</comment>
<dbReference type="AlphaFoldDB" id="A0A2Y9A2P4"/>
<keyword evidence="3" id="KW-0963">Cytoplasm</keyword>
<dbReference type="PANTHER" id="PTHR43783">
    <property type="entry name" value="UDP-N-ACETYLGLUCOSAMINE 1-CARBOXYVINYLTRANSFERASE"/>
    <property type="match status" value="1"/>
</dbReference>
<dbReference type="Gene3D" id="3.65.10.10">
    <property type="entry name" value="Enolpyruvate transferase domain"/>
    <property type="match status" value="2"/>
</dbReference>
<dbReference type="GO" id="GO:0009252">
    <property type="term" value="P:peptidoglycan biosynthetic process"/>
    <property type="evidence" value="ECO:0007669"/>
    <property type="project" value="UniProtKB-KW"/>
</dbReference>
<evidence type="ECO:0000256" key="12">
    <source>
        <dbReference type="ARBA" id="ARBA00039754"/>
    </source>
</evidence>
<reference evidence="17 19" key="2">
    <citation type="submission" date="2018-03" db="EMBL/GenBank/DDBJ databases">
        <title>Genomic Encyclopedia of Archaeal and Bacterial Type Strains, Phase II (KMG-II): from individual species to whole genera.</title>
        <authorList>
            <person name="Goeker M."/>
        </authorList>
    </citation>
    <scope>NUCLEOTIDE SEQUENCE [LARGE SCALE GENOMIC DNA]</scope>
    <source>
        <strain evidence="17 19">DSM 25227</strain>
    </source>
</reference>
<evidence type="ECO:0000256" key="8">
    <source>
        <dbReference type="ARBA" id="ARBA00023306"/>
    </source>
</evidence>
<protein>
    <recommendedName>
        <fullName evidence="12">UDP-N-acetylglucosamine 1-carboxyvinyltransferase</fullName>
        <ecNumber evidence="11">2.5.1.7</ecNumber>
    </recommendedName>
    <alternativeName>
        <fullName evidence="13">Enoylpyruvate transferase</fullName>
    </alternativeName>
    <alternativeName>
        <fullName evidence="14">UDP-N-acetylglucosamine enolpyruvyl transferase</fullName>
    </alternativeName>
</protein>
<evidence type="ECO:0000256" key="5">
    <source>
        <dbReference type="ARBA" id="ARBA00022679"/>
    </source>
</evidence>
<dbReference type="GO" id="GO:0071555">
    <property type="term" value="P:cell wall organization"/>
    <property type="evidence" value="ECO:0007669"/>
    <property type="project" value="UniProtKB-KW"/>
</dbReference>
<gene>
    <name evidence="17" type="ORF">BCF38_101907</name>
    <name evidence="18" type="ORF">SAMN05421539_101907</name>
</gene>
<evidence type="ECO:0000256" key="3">
    <source>
        <dbReference type="ARBA" id="ARBA00022490"/>
    </source>
</evidence>
<dbReference type="Proteomes" id="UP000251571">
    <property type="component" value="Unassembled WGS sequence"/>
</dbReference>
<evidence type="ECO:0000256" key="14">
    <source>
        <dbReference type="ARBA" id="ARBA00042842"/>
    </source>
</evidence>
<dbReference type="EC" id="2.5.1.7" evidence="11"/>
<dbReference type="Proteomes" id="UP000245839">
    <property type="component" value="Unassembled WGS sequence"/>
</dbReference>
<dbReference type="InterPro" id="IPR001986">
    <property type="entry name" value="Enolpyruvate_Tfrase_dom"/>
</dbReference>
<organism evidence="18 20">
    <name type="scientific">Jannaschia seohaensis</name>
    <dbReference type="NCBI Taxonomy" id="475081"/>
    <lineage>
        <taxon>Bacteria</taxon>
        <taxon>Pseudomonadati</taxon>
        <taxon>Pseudomonadota</taxon>
        <taxon>Alphaproteobacteria</taxon>
        <taxon>Rhodobacterales</taxon>
        <taxon>Roseobacteraceae</taxon>
        <taxon>Jannaschia</taxon>
    </lineage>
</organism>
<dbReference type="RefSeq" id="WP_109563041.1">
    <property type="nucleotide sequence ID" value="NZ_QGDJ01000001.1"/>
</dbReference>
<comment type="catalytic activity">
    <reaction evidence="15">
        <text>phosphoenolpyruvate + UDP-N-acetyl-alpha-D-glucosamine = UDP-N-acetyl-3-O-(1-carboxyvinyl)-alpha-D-glucosamine + phosphate</text>
        <dbReference type="Rhea" id="RHEA:18681"/>
        <dbReference type="ChEBI" id="CHEBI:43474"/>
        <dbReference type="ChEBI" id="CHEBI:57705"/>
        <dbReference type="ChEBI" id="CHEBI:58702"/>
        <dbReference type="ChEBI" id="CHEBI:68483"/>
        <dbReference type="EC" id="2.5.1.7"/>
    </reaction>
</comment>
<evidence type="ECO:0000313" key="20">
    <source>
        <dbReference type="Proteomes" id="UP000251571"/>
    </source>
</evidence>
<accession>A0A2Y9A2P4</accession>
<evidence type="ECO:0000256" key="6">
    <source>
        <dbReference type="ARBA" id="ARBA00022960"/>
    </source>
</evidence>
<dbReference type="GO" id="GO:0051301">
    <property type="term" value="P:cell division"/>
    <property type="evidence" value="ECO:0007669"/>
    <property type="project" value="UniProtKB-KW"/>
</dbReference>
<evidence type="ECO:0000256" key="4">
    <source>
        <dbReference type="ARBA" id="ARBA00022618"/>
    </source>
</evidence>
<dbReference type="InterPro" id="IPR036968">
    <property type="entry name" value="Enolpyruvate_Tfrase_sf"/>
</dbReference>
<keyword evidence="5 18" id="KW-0808">Transferase</keyword>
<sequence length="429" mass="45828">MANLVVNGGRPLSGTIRPNGNKNAVLPMLCATLLTDAPVRLTNVPDITDVDKFLDYFRALGSAVSYDKAAQILEVRHPTALNADAIEQLPLRIRSAIMLLAPILLRHGRLRFDVDAKGCALGIREIDPHIAILRRFGAEQAAGDEIDLTLAGRPSAQAIWAEYASVTATETFLLIASMAEGTSVLTNAASEPHVQALCHMLVEMGATVEGIGTSRLSVTGAASLGGADRRVPDDHHEVATFLALGGVSGGRVTVESDILGEMPLILDQFAKLGLQFDVQPGAVTVTGWTRDVTPPLTAQMTPKIEAAPWPYFPADLLPQAIGVAVGCTGDVMFWNKVYEGAMGWSAELAKFGVRCHLSDPHRLIVFGGNRLKPAEVEAPYIIRVVVGLLIAAIQIPGQSRILNAGPVKRAHPNFAENLTRLGADITWEN</sequence>
<keyword evidence="8" id="KW-0131">Cell cycle</keyword>
<name>A0A2Y9A2P4_9RHOB</name>
<dbReference type="InterPro" id="IPR050068">
    <property type="entry name" value="MurA_subfamily"/>
</dbReference>
<evidence type="ECO:0000256" key="11">
    <source>
        <dbReference type="ARBA" id="ARBA00039108"/>
    </source>
</evidence>
<evidence type="ECO:0000256" key="7">
    <source>
        <dbReference type="ARBA" id="ARBA00022984"/>
    </source>
</evidence>
<dbReference type="NCBIfam" id="NF006873">
    <property type="entry name" value="PRK09369.1"/>
    <property type="match status" value="1"/>
</dbReference>